<dbReference type="Proteomes" id="UP000005239">
    <property type="component" value="Unassembled WGS sequence"/>
</dbReference>
<dbReference type="GO" id="GO:0016020">
    <property type="term" value="C:membrane"/>
    <property type="evidence" value="ECO:0007669"/>
    <property type="project" value="UniProtKB-SubCell"/>
</dbReference>
<accession>A0A2A6CDW3</accession>
<protein>
    <recommendedName>
        <fullName evidence="8">Glycosyltransferase family 92 protein</fullName>
        <ecNumber evidence="8">2.4.1.-</ecNumber>
    </recommendedName>
</protein>
<keyword evidence="5" id="KW-0812">Transmembrane</keyword>
<proteinExistence type="inferred from homology"/>
<keyword evidence="3 8" id="KW-0328">Glycosyltransferase</keyword>
<gene>
    <name evidence="9" type="primary">WBGene00092494</name>
</gene>
<dbReference type="PANTHER" id="PTHR21645:SF22">
    <property type="entry name" value="GLYCOSYLTRANSFERASE FAMILY 92 PROTEIN"/>
    <property type="match status" value="1"/>
</dbReference>
<dbReference type="GO" id="GO:0016757">
    <property type="term" value="F:glycosyltransferase activity"/>
    <property type="evidence" value="ECO:0007669"/>
    <property type="project" value="UniProtKB-UniRule"/>
</dbReference>
<evidence type="ECO:0000256" key="1">
    <source>
        <dbReference type="ARBA" id="ARBA00004167"/>
    </source>
</evidence>
<keyword evidence="6" id="KW-1133">Transmembrane helix</keyword>
<evidence type="ECO:0000256" key="5">
    <source>
        <dbReference type="ARBA" id="ARBA00022692"/>
    </source>
</evidence>
<accession>A0A8R1Y8R4</accession>
<dbReference type="OrthoDB" id="2526284at2759"/>
<name>A0A2A6CDW3_PRIPA</name>
<evidence type="ECO:0000256" key="6">
    <source>
        <dbReference type="ARBA" id="ARBA00022989"/>
    </source>
</evidence>
<reference evidence="9" key="2">
    <citation type="submission" date="2022-06" db="UniProtKB">
        <authorList>
            <consortium name="EnsemblMetazoa"/>
        </authorList>
    </citation>
    <scope>IDENTIFICATION</scope>
    <source>
        <strain evidence="9">PS312</strain>
    </source>
</reference>
<evidence type="ECO:0000256" key="3">
    <source>
        <dbReference type="ARBA" id="ARBA00022676"/>
    </source>
</evidence>
<sequence>LIFHPSRPFSAILRKSTWKCVLIAPRPANRSDPDLLYSSLPYHRLPCPMQVHNRARIRLMNLTMGKTNWCDVAFKLALIIAASISGAALWHRTINMWSMKNLGDAFLTKEIGSRMIVLGTFFREKAEQNVNGKFAIVHFLGDGREVHDIYCHSTMPDGRPMTTRAYIQRIHQGKRAANDICAWAGHIAECEVSESTNGPFRISITRDSSDALIVTPEIPKEQRQHDLAVCVAPMYIYTDWEIMLTGIETWLALGATKIIVPIQSASETTYKILREYEKQGIEESHVNCLFYAKSFADLVVFTDIDDMLLPIHPEHVKPGGNIDILRKIFADHPQAGSLLFEHRDTQLRLPAASPSSLAAVGFDFLRDSKAKQNCQVWRMKTRVAVKAARVDSVNMHETGIHRFGYVQTRVPCRIGHFYHLRHSFTNVADATPIELGKLATMLNDNWQSRLDSTFTSLLNETLSRSETDSFKDFDRCMGAINEEHWTLHVSRCLTPHVCYSRLRRDMPCIASTTDYQFVRSGSGYLIGQDKQRFIPAHTNCEAPVPVFTDGNHYFAP</sequence>
<keyword evidence="7" id="KW-0472">Membrane</keyword>
<comment type="similarity">
    <text evidence="2 8">Belongs to the glycosyltransferase 92 family.</text>
</comment>
<dbReference type="InterPro" id="IPR008166">
    <property type="entry name" value="Glyco_transf_92"/>
</dbReference>
<evidence type="ECO:0000313" key="10">
    <source>
        <dbReference type="Proteomes" id="UP000005239"/>
    </source>
</evidence>
<dbReference type="AlphaFoldDB" id="A0A2A6CDW3"/>
<evidence type="ECO:0000256" key="2">
    <source>
        <dbReference type="ARBA" id="ARBA00007647"/>
    </source>
</evidence>
<dbReference type="PANTHER" id="PTHR21645">
    <property type="entry name" value="GLYCOSYLTRANSFERASE FAMILY 92 PROTEIN"/>
    <property type="match status" value="1"/>
</dbReference>
<dbReference type="InterPro" id="IPR052012">
    <property type="entry name" value="GTase_92"/>
</dbReference>
<keyword evidence="4 8" id="KW-0808">Transferase</keyword>
<dbReference type="Pfam" id="PF01697">
    <property type="entry name" value="Glyco_transf_92"/>
    <property type="match status" value="1"/>
</dbReference>
<evidence type="ECO:0000256" key="7">
    <source>
        <dbReference type="ARBA" id="ARBA00023136"/>
    </source>
</evidence>
<reference evidence="10" key="1">
    <citation type="journal article" date="2008" name="Nat. Genet.">
        <title>The Pristionchus pacificus genome provides a unique perspective on nematode lifestyle and parasitism.</title>
        <authorList>
            <person name="Dieterich C."/>
            <person name="Clifton S.W."/>
            <person name="Schuster L.N."/>
            <person name="Chinwalla A."/>
            <person name="Delehaunty K."/>
            <person name="Dinkelacker I."/>
            <person name="Fulton L."/>
            <person name="Fulton R."/>
            <person name="Godfrey J."/>
            <person name="Minx P."/>
            <person name="Mitreva M."/>
            <person name="Roeseler W."/>
            <person name="Tian H."/>
            <person name="Witte H."/>
            <person name="Yang S.P."/>
            <person name="Wilson R.K."/>
            <person name="Sommer R.J."/>
        </authorList>
    </citation>
    <scope>NUCLEOTIDE SEQUENCE [LARGE SCALE GENOMIC DNA]</scope>
    <source>
        <strain evidence="10">PS312</strain>
    </source>
</reference>
<evidence type="ECO:0000256" key="4">
    <source>
        <dbReference type="ARBA" id="ARBA00022679"/>
    </source>
</evidence>
<comment type="subcellular location">
    <subcellularLocation>
        <location evidence="1">Membrane</location>
        <topology evidence="1">Single-pass membrane protein</topology>
    </subcellularLocation>
</comment>
<evidence type="ECO:0000256" key="8">
    <source>
        <dbReference type="RuleBase" id="RU366017"/>
    </source>
</evidence>
<dbReference type="EnsemblMetazoa" id="PPA02940.1">
    <property type="protein sequence ID" value="PPA02940.1"/>
    <property type="gene ID" value="WBGene00092494"/>
</dbReference>
<keyword evidence="10" id="KW-1185">Reference proteome</keyword>
<evidence type="ECO:0000313" key="9">
    <source>
        <dbReference type="EnsemblMetazoa" id="PPA02940.1"/>
    </source>
</evidence>
<organism evidence="9 10">
    <name type="scientific">Pristionchus pacificus</name>
    <name type="common">Parasitic nematode worm</name>
    <dbReference type="NCBI Taxonomy" id="54126"/>
    <lineage>
        <taxon>Eukaryota</taxon>
        <taxon>Metazoa</taxon>
        <taxon>Ecdysozoa</taxon>
        <taxon>Nematoda</taxon>
        <taxon>Chromadorea</taxon>
        <taxon>Rhabditida</taxon>
        <taxon>Rhabditina</taxon>
        <taxon>Diplogasteromorpha</taxon>
        <taxon>Diplogasteroidea</taxon>
        <taxon>Neodiplogasteridae</taxon>
        <taxon>Pristionchus</taxon>
    </lineage>
</organism>
<dbReference type="EC" id="2.4.1.-" evidence="8"/>